<dbReference type="Pfam" id="PF16874">
    <property type="entry name" value="Glyco_hydro_36C"/>
    <property type="match status" value="1"/>
</dbReference>
<feature type="binding site" evidence="7">
    <location>
        <position position="491"/>
    </location>
    <ligand>
        <name>substrate</name>
    </ligand>
</feature>
<dbReference type="SUPFAM" id="SSF51445">
    <property type="entry name" value="(Trans)glycosidases"/>
    <property type="match status" value="1"/>
</dbReference>
<dbReference type="PIRSF" id="PIRSF005536">
    <property type="entry name" value="Agal"/>
    <property type="match status" value="1"/>
</dbReference>
<dbReference type="InterPro" id="IPR013785">
    <property type="entry name" value="Aldolase_TIM"/>
</dbReference>
<dbReference type="InterPro" id="IPR031705">
    <property type="entry name" value="Glyco_hydro_36_C"/>
</dbReference>
<evidence type="ECO:0000313" key="10">
    <source>
        <dbReference type="EMBL" id="GLZ75989.1"/>
    </source>
</evidence>
<dbReference type="Pfam" id="PF02065">
    <property type="entry name" value="Melibiase"/>
    <property type="match status" value="1"/>
</dbReference>
<evidence type="ECO:0000259" key="9">
    <source>
        <dbReference type="Pfam" id="PF16875"/>
    </source>
</evidence>
<comment type="catalytic activity">
    <reaction evidence="1 5">
        <text>Hydrolysis of terminal, non-reducing alpha-D-galactose residues in alpha-D-galactosides, including galactose oligosaccharides, galactomannans and galactolipids.</text>
        <dbReference type="EC" id="3.2.1.22"/>
    </reaction>
</comment>
<dbReference type="Proteomes" id="UP001165079">
    <property type="component" value="Unassembled WGS sequence"/>
</dbReference>
<accession>A0A9W6SF16</accession>
<dbReference type="PANTHER" id="PTHR43053:SF3">
    <property type="entry name" value="ALPHA-GALACTOSIDASE C-RELATED"/>
    <property type="match status" value="1"/>
</dbReference>
<dbReference type="EMBL" id="BSTX01000001">
    <property type="protein sequence ID" value="GLZ75989.1"/>
    <property type="molecule type" value="Genomic_DNA"/>
</dbReference>
<dbReference type="GO" id="GO:0004557">
    <property type="term" value="F:alpha-galactosidase activity"/>
    <property type="evidence" value="ECO:0007669"/>
    <property type="project" value="UniProtKB-UniRule"/>
</dbReference>
<evidence type="ECO:0000256" key="5">
    <source>
        <dbReference type="PIRNR" id="PIRNR005536"/>
    </source>
</evidence>
<comment type="similarity">
    <text evidence="5">Belongs to the glycosyl hydrolase.</text>
</comment>
<feature type="binding site" evidence="7">
    <location>
        <position position="151"/>
    </location>
    <ligand>
        <name>substrate</name>
    </ligand>
</feature>
<dbReference type="PANTHER" id="PTHR43053">
    <property type="entry name" value="GLYCOSIDASE FAMILY 31"/>
    <property type="match status" value="1"/>
</dbReference>
<dbReference type="CDD" id="cd14791">
    <property type="entry name" value="GH36"/>
    <property type="match status" value="1"/>
</dbReference>
<evidence type="ECO:0000259" key="8">
    <source>
        <dbReference type="Pfam" id="PF16874"/>
    </source>
</evidence>
<dbReference type="Gene3D" id="3.20.20.70">
    <property type="entry name" value="Aldolase class I"/>
    <property type="match status" value="1"/>
</dbReference>
<feature type="binding site" evidence="7">
    <location>
        <begin position="315"/>
        <end position="316"/>
    </location>
    <ligand>
        <name>substrate</name>
    </ligand>
</feature>
<dbReference type="Gene3D" id="2.60.40.1180">
    <property type="entry name" value="Golgi alpha-mannosidase II"/>
    <property type="match status" value="1"/>
</dbReference>
<evidence type="ECO:0000256" key="1">
    <source>
        <dbReference type="ARBA" id="ARBA00001255"/>
    </source>
</evidence>
<protein>
    <recommendedName>
        <fullName evidence="2 5">Alpha-galactosidase</fullName>
        <ecNumber evidence="2 5">3.2.1.22</ecNumber>
    </recommendedName>
</protein>
<dbReference type="Pfam" id="PF16875">
    <property type="entry name" value="Glyco_hydro_36N"/>
    <property type="match status" value="1"/>
</dbReference>
<dbReference type="InterPro" id="IPR031704">
    <property type="entry name" value="Glyco_hydro_36_N"/>
</dbReference>
<keyword evidence="11" id="KW-1185">Reference proteome</keyword>
<dbReference type="InterPro" id="IPR000111">
    <property type="entry name" value="Glyco_hydro_27/36_CS"/>
</dbReference>
<dbReference type="GO" id="GO:0016052">
    <property type="term" value="P:carbohydrate catabolic process"/>
    <property type="evidence" value="ECO:0007669"/>
    <property type="project" value="InterPro"/>
</dbReference>
<dbReference type="InterPro" id="IPR038417">
    <property type="entry name" value="Alpga-gal_N_sf"/>
</dbReference>
<dbReference type="AlphaFoldDB" id="A0A9W6SF16"/>
<reference evidence="10" key="1">
    <citation type="submission" date="2023-03" db="EMBL/GenBank/DDBJ databases">
        <title>Actinorhabdospora filicis NBRC 111898.</title>
        <authorList>
            <person name="Ichikawa N."/>
            <person name="Sato H."/>
            <person name="Tonouchi N."/>
        </authorList>
    </citation>
    <scope>NUCLEOTIDE SEQUENCE</scope>
    <source>
        <strain evidence="10">NBRC 111898</strain>
    </source>
</reference>
<dbReference type="InterPro" id="IPR002252">
    <property type="entry name" value="Glyco_hydro_36"/>
</dbReference>
<feature type="active site" description="Proton donor" evidence="6">
    <location>
        <position position="491"/>
    </location>
</feature>
<dbReference type="FunFam" id="3.20.20.70:FF:000118">
    <property type="entry name" value="Alpha-galactosidase"/>
    <property type="match status" value="1"/>
</dbReference>
<keyword evidence="3 5" id="KW-0378">Hydrolase</keyword>
<keyword evidence="4 5" id="KW-0326">Glycosidase</keyword>
<dbReference type="PROSITE" id="PS00512">
    <property type="entry name" value="ALPHA_GALACTOSIDASE"/>
    <property type="match status" value="1"/>
</dbReference>
<dbReference type="Gene3D" id="2.70.98.60">
    <property type="entry name" value="alpha-galactosidase from lactobacil brevis"/>
    <property type="match status" value="1"/>
</dbReference>
<comment type="caution">
    <text evidence="10">The sequence shown here is derived from an EMBL/GenBank/DDBJ whole genome shotgun (WGS) entry which is preliminary data.</text>
</comment>
<evidence type="ECO:0000256" key="2">
    <source>
        <dbReference type="ARBA" id="ARBA00012755"/>
    </source>
</evidence>
<feature type="binding site" evidence="7">
    <location>
        <begin position="425"/>
        <end position="429"/>
    </location>
    <ligand>
        <name>substrate</name>
    </ligand>
</feature>
<sequence length="684" mass="74567">MVLTAGHTSLVLDLDGPGLPRVLHWGARVGAAVEGLAPGTSLLPSQHDKWMGRPALSGHRDGALPHLRLTVGAPPAVVHDPAGGGSVTVDAMDDAAGVDVRSELHLSPEGMLRMRHTVCNTGRGVWTADEILCLLPVPDAAREVLDTTGHWAREKHPQRLAFARSTVAHESRRGRTGFGSPPFYVAGTPGFGFRHGEVWGVHVAWSGNHQHLAQRLPDAEGVLGGGELLTPGEVRLEPGQTYRTPWVHFAYSPRGLDGLSEASHAWLRARPQHPRTARPFTLNVWEAVYFDHDLARLTALADRAAEIGVERYVLDDGWFLGRRDDTAGLGDWIVDPDVWPEGLHPLVEHVRGMGMEFGLWFEPEMINPRSKLAEEHPDWFLAAPGRLPDPSRHQLVLDIARPEAYTHILERMDALIAEYALTYIKWDHNRDLHEAVHNGAGGVRAQTLAAYRLIDELKRRHPGLEIESCSSGGSRADLGVLERTDRVWTSDNTDPIERQTIQRWAGLLLPPELTGAHVSAPVNHQTGRATGLRMRTVTALLAHAGIEWDITTCAPEELAELTAFIGAYKRLRATIHSGVTVRADHPDPAANLYGVVARDASHAIYAYAQLTTSDGTGPARLRLPGLDPSAAYEVRLVPEIPAPTWRGAEWRPAITATGGDLAAMGLTAPVLRPGDAYALEVTRA</sequence>
<proteinExistence type="inferred from homology"/>
<evidence type="ECO:0000256" key="6">
    <source>
        <dbReference type="PIRSR" id="PIRSR005536-1"/>
    </source>
</evidence>
<feature type="domain" description="Glycosyl hydrolase family 36 N-terminal" evidence="9">
    <location>
        <begin position="18"/>
        <end position="237"/>
    </location>
</feature>
<feature type="active site" description="Nucleophile" evidence="6">
    <location>
        <position position="427"/>
    </location>
</feature>
<evidence type="ECO:0000313" key="11">
    <source>
        <dbReference type="Proteomes" id="UP001165079"/>
    </source>
</evidence>
<dbReference type="EC" id="3.2.1.22" evidence="2 5"/>
<evidence type="ECO:0000256" key="4">
    <source>
        <dbReference type="ARBA" id="ARBA00023295"/>
    </source>
</evidence>
<evidence type="ECO:0000256" key="7">
    <source>
        <dbReference type="PIRSR" id="PIRSR005536-2"/>
    </source>
</evidence>
<gene>
    <name evidence="10" type="primary">galA</name>
    <name evidence="10" type="ORF">Afil01_07960</name>
</gene>
<dbReference type="InterPro" id="IPR050985">
    <property type="entry name" value="Alpha-glycosidase_related"/>
</dbReference>
<feature type="binding site" evidence="7">
    <location>
        <position position="392"/>
    </location>
    <ligand>
        <name>substrate</name>
    </ligand>
</feature>
<dbReference type="InterPro" id="IPR017853">
    <property type="entry name" value="GH"/>
</dbReference>
<organism evidence="10 11">
    <name type="scientific">Actinorhabdospora filicis</name>
    <dbReference type="NCBI Taxonomy" id="1785913"/>
    <lineage>
        <taxon>Bacteria</taxon>
        <taxon>Bacillati</taxon>
        <taxon>Actinomycetota</taxon>
        <taxon>Actinomycetes</taxon>
        <taxon>Micromonosporales</taxon>
        <taxon>Micromonosporaceae</taxon>
        <taxon>Actinorhabdospora</taxon>
    </lineage>
</organism>
<dbReference type="PRINTS" id="PR00743">
    <property type="entry name" value="GLHYDRLASE36"/>
</dbReference>
<feature type="domain" description="Glycosyl hydrolase family 36 C-terminal" evidence="8">
    <location>
        <begin position="594"/>
        <end position="670"/>
    </location>
</feature>
<evidence type="ECO:0000256" key="3">
    <source>
        <dbReference type="ARBA" id="ARBA00022801"/>
    </source>
</evidence>
<feature type="binding site" evidence="7">
    <location>
        <position position="469"/>
    </location>
    <ligand>
        <name>substrate</name>
    </ligand>
</feature>
<name>A0A9W6SF16_9ACTN</name>
<dbReference type="InterPro" id="IPR013780">
    <property type="entry name" value="Glyco_hydro_b"/>
</dbReference>